<dbReference type="Proteomes" id="UP001178507">
    <property type="component" value="Unassembled WGS sequence"/>
</dbReference>
<dbReference type="AlphaFoldDB" id="A0AA36I401"/>
<evidence type="ECO:0000313" key="1">
    <source>
        <dbReference type="EMBL" id="CAJ1380638.1"/>
    </source>
</evidence>
<proteinExistence type="predicted"/>
<comment type="caution">
    <text evidence="1">The sequence shown here is derived from an EMBL/GenBank/DDBJ whole genome shotgun (WGS) entry which is preliminary data.</text>
</comment>
<protein>
    <submittedName>
        <fullName evidence="1">Uncharacterized protein</fullName>
    </submittedName>
</protein>
<keyword evidence="2" id="KW-1185">Reference proteome</keyword>
<sequence>MKRMDEMVQLPTGVGTGRQDRAAAHLEVQGLLHMEAKRLASLCKATGTLPVLAKTTLVLMLQWTACHNVPVWNGNSNQPSLQGEPDTERPACIYMAPPKDGIALAAAEEWRDKSLLYQLTAPVYGQANAPRRWYLHVLRTLLDRQWQVHTLDPCFVLMIKLQRF</sequence>
<gene>
    <name evidence="1" type="ORF">EVOR1521_LOCUS8533</name>
</gene>
<organism evidence="1 2">
    <name type="scientific">Effrenium voratum</name>
    <dbReference type="NCBI Taxonomy" id="2562239"/>
    <lineage>
        <taxon>Eukaryota</taxon>
        <taxon>Sar</taxon>
        <taxon>Alveolata</taxon>
        <taxon>Dinophyceae</taxon>
        <taxon>Suessiales</taxon>
        <taxon>Symbiodiniaceae</taxon>
        <taxon>Effrenium</taxon>
    </lineage>
</organism>
<accession>A0AA36I401</accession>
<name>A0AA36I401_9DINO</name>
<dbReference type="EMBL" id="CAUJNA010000734">
    <property type="protein sequence ID" value="CAJ1380638.1"/>
    <property type="molecule type" value="Genomic_DNA"/>
</dbReference>
<reference evidence="1" key="1">
    <citation type="submission" date="2023-08" db="EMBL/GenBank/DDBJ databases">
        <authorList>
            <person name="Chen Y."/>
            <person name="Shah S."/>
            <person name="Dougan E. K."/>
            <person name="Thang M."/>
            <person name="Chan C."/>
        </authorList>
    </citation>
    <scope>NUCLEOTIDE SEQUENCE</scope>
</reference>
<evidence type="ECO:0000313" key="2">
    <source>
        <dbReference type="Proteomes" id="UP001178507"/>
    </source>
</evidence>